<keyword evidence="4" id="KW-1185">Reference proteome</keyword>
<dbReference type="Proteomes" id="UP000674143">
    <property type="component" value="Chromosome 13"/>
</dbReference>
<evidence type="ECO:0000256" key="2">
    <source>
        <dbReference type="ARBA" id="ARBA00022737"/>
    </source>
</evidence>
<dbReference type="SMR" id="A0A836GLX9"/>
<dbReference type="InterPro" id="IPR032675">
    <property type="entry name" value="LRR_dom_sf"/>
</dbReference>
<evidence type="ECO:0000256" key="1">
    <source>
        <dbReference type="ARBA" id="ARBA00022614"/>
    </source>
</evidence>
<dbReference type="GeneID" id="92363814"/>
<comment type="caution">
    <text evidence="3">The sequence shown here is derived from an EMBL/GenBank/DDBJ whole genome shotgun (WGS) entry which is preliminary data.</text>
</comment>
<dbReference type="InterPro" id="IPR050836">
    <property type="entry name" value="SDS22/Internalin_LRR"/>
</dbReference>
<dbReference type="EMBL" id="JAFHLR010000013">
    <property type="protein sequence ID" value="KAG5484437.1"/>
    <property type="molecule type" value="Genomic_DNA"/>
</dbReference>
<dbReference type="RefSeq" id="XP_067064930.1">
    <property type="nucleotide sequence ID" value="XM_067209880.1"/>
</dbReference>
<sequence>MEIWTTELQRAHAQLLADDTYRSSVMKPQRLLGHLQGDALLEVLKFAPGNLLLTLAAVSPKARLLAELLESRLSTNLRLILDDATVMHELVTEAAGTPLVQPLDTVAWWINKCGISVSIRGDEMAFKLLGSSRLRPIVRSVSLSHLVRACPIPVDVALHLERIDMCGEAFSSLLAHPCQMTQLRELHVMRCTSAALARLSQLPSITMLSIESKMAVAPLDNANAAEIPQQSLNGVGVIDMRLWAFVRTLQHLRLSGSDLSVVTGFDCCESLSTFTAVNCQRLLSLSSLGLAVHLRTLSVSWCGVRDLGRLAACVCLQRVSFDTCGALESLAALAGAPRLREVDVFCSAVRDVQGLASCPCLETLRVTACRLLTDLSPLAGAPRLRIIDASFSAVSNLQGLGTCPCLEVLRLDMCPAVEDLHPLAGAPRLRYVFVNGLNHAALSYPSSLASRILPAPAG</sequence>
<protein>
    <recommendedName>
        <fullName evidence="5">Leucine-rich repeat protein</fullName>
    </recommendedName>
</protein>
<keyword evidence="2" id="KW-0677">Repeat</keyword>
<reference evidence="3 4" key="1">
    <citation type="submission" date="2021-02" db="EMBL/GenBank/DDBJ databases">
        <title>Leishmania (Mundinia) orientalis Genome sequencing and assembly.</title>
        <authorList>
            <person name="Almutairi H."/>
            <person name="Gatherer D."/>
        </authorList>
    </citation>
    <scope>NUCLEOTIDE SEQUENCE [LARGE SCALE GENOMIC DNA]</scope>
    <source>
        <strain evidence="3">LSCM4</strain>
    </source>
</reference>
<evidence type="ECO:0000313" key="3">
    <source>
        <dbReference type="EMBL" id="KAG5484437.1"/>
    </source>
</evidence>
<keyword evidence="1" id="KW-0433">Leucine-rich repeat</keyword>
<gene>
    <name evidence="3" type="ORF">LSCM4_08004</name>
</gene>
<proteinExistence type="predicted"/>
<organism evidence="3 4">
    <name type="scientific">Leishmania orientalis</name>
    <dbReference type="NCBI Taxonomy" id="2249476"/>
    <lineage>
        <taxon>Eukaryota</taxon>
        <taxon>Discoba</taxon>
        <taxon>Euglenozoa</taxon>
        <taxon>Kinetoplastea</taxon>
        <taxon>Metakinetoplastina</taxon>
        <taxon>Trypanosomatida</taxon>
        <taxon>Trypanosomatidae</taxon>
        <taxon>Leishmaniinae</taxon>
        <taxon>Leishmania</taxon>
    </lineage>
</organism>
<evidence type="ECO:0008006" key="5">
    <source>
        <dbReference type="Google" id="ProtNLM"/>
    </source>
</evidence>
<accession>A0A836GLX9</accession>
<name>A0A836GLX9_9TRYP</name>
<dbReference type="KEGG" id="loi:92363814"/>
<dbReference type="SUPFAM" id="SSF52058">
    <property type="entry name" value="L domain-like"/>
    <property type="match status" value="1"/>
</dbReference>
<dbReference type="PANTHER" id="PTHR46652">
    <property type="entry name" value="LEUCINE-RICH REPEAT AND IQ DOMAIN-CONTAINING PROTEIN 1-RELATED"/>
    <property type="match status" value="1"/>
</dbReference>
<evidence type="ECO:0000313" key="4">
    <source>
        <dbReference type="Proteomes" id="UP000674143"/>
    </source>
</evidence>
<dbReference type="AlphaFoldDB" id="A0A836GLX9"/>
<dbReference type="PANTHER" id="PTHR46652:SF7">
    <property type="entry name" value="LEUCINE-RICH REPEAT AND IQ DOMAIN-CONTAINING PROTEIN 1"/>
    <property type="match status" value="1"/>
</dbReference>
<dbReference type="Gene3D" id="3.80.10.10">
    <property type="entry name" value="Ribonuclease Inhibitor"/>
    <property type="match status" value="1"/>
</dbReference>